<dbReference type="Gene3D" id="3.80.10.10">
    <property type="entry name" value="Ribonuclease Inhibitor"/>
    <property type="match status" value="1"/>
</dbReference>
<organism evidence="1 2">
    <name type="scientific">Sphagnurus paluster</name>
    <dbReference type="NCBI Taxonomy" id="117069"/>
    <lineage>
        <taxon>Eukaryota</taxon>
        <taxon>Fungi</taxon>
        <taxon>Dikarya</taxon>
        <taxon>Basidiomycota</taxon>
        <taxon>Agaricomycotina</taxon>
        <taxon>Agaricomycetes</taxon>
        <taxon>Agaricomycetidae</taxon>
        <taxon>Agaricales</taxon>
        <taxon>Tricholomatineae</taxon>
        <taxon>Lyophyllaceae</taxon>
        <taxon>Sphagnurus</taxon>
    </lineage>
</organism>
<reference evidence="1" key="1">
    <citation type="submission" date="2021-02" db="EMBL/GenBank/DDBJ databases">
        <authorList>
            <person name="Nieuwenhuis M."/>
            <person name="Van De Peppel L.J.J."/>
        </authorList>
    </citation>
    <scope>NUCLEOTIDE SEQUENCE</scope>
    <source>
        <strain evidence="1">D49</strain>
    </source>
</reference>
<dbReference type="Proteomes" id="UP000717328">
    <property type="component" value="Unassembled WGS sequence"/>
</dbReference>
<reference evidence="1" key="2">
    <citation type="submission" date="2021-10" db="EMBL/GenBank/DDBJ databases">
        <title>Phylogenomics reveals ancestral predisposition of the termite-cultivated fungus Termitomyces towards a domesticated lifestyle.</title>
        <authorList>
            <person name="Auxier B."/>
            <person name="Grum-Grzhimaylo A."/>
            <person name="Cardenas M.E."/>
            <person name="Lodge J.D."/>
            <person name="Laessoe T."/>
            <person name="Pedersen O."/>
            <person name="Smith M.E."/>
            <person name="Kuyper T.W."/>
            <person name="Franco-Molano E.A."/>
            <person name="Baroni T.J."/>
            <person name="Aanen D.K."/>
        </authorList>
    </citation>
    <scope>NUCLEOTIDE SEQUENCE</scope>
    <source>
        <strain evidence="1">D49</strain>
    </source>
</reference>
<dbReference type="SUPFAM" id="SSF52047">
    <property type="entry name" value="RNI-like"/>
    <property type="match status" value="1"/>
</dbReference>
<name>A0A9P7K6Z1_9AGAR</name>
<comment type="caution">
    <text evidence="1">The sequence shown here is derived from an EMBL/GenBank/DDBJ whole genome shotgun (WGS) entry which is preliminary data.</text>
</comment>
<protein>
    <submittedName>
        <fullName evidence="1">Uncharacterized protein</fullName>
    </submittedName>
</protein>
<keyword evidence="2" id="KW-1185">Reference proteome</keyword>
<proteinExistence type="predicted"/>
<gene>
    <name evidence="1" type="ORF">H0H81_005243</name>
</gene>
<evidence type="ECO:0000313" key="1">
    <source>
        <dbReference type="EMBL" id="KAG5637246.1"/>
    </source>
</evidence>
<dbReference type="AlphaFoldDB" id="A0A9P7K6Z1"/>
<evidence type="ECO:0000313" key="2">
    <source>
        <dbReference type="Proteomes" id="UP000717328"/>
    </source>
</evidence>
<sequence length="439" mass="49435">MCTHTGSISTPDWLRLQTYAERIRILEMWEPDRDGLEFLDGRQLVPRLHTLTYPLHKSMDMLVSPALRHFHIQRFYSTDAVPEFLEDFLLKKAPSLESLSSGYGPVFSKPSLDVIAKFEHLQHLSVAEDAIINIMQRNEPGSPSTVFDGLEEILSFPLDKLHLYMPLASRSLTFSALGTPGSLRVLMLTSIPHIIDAVLEFLVHSPLEVLRLGYIQPPGSVEGDAAGIWDKRFARVGQWCTSMTVLEMKEYSRFRSQHHFDLDDGVHDCEPLLKMANLRNLALSTGCTPFDFSDAYFLKMAQAWPQMEALSITSGRIGHRPSATYNALNGFAAHCPVLHSLDLSLRLSRIRSPPSAPTTHRLDNLYIGHPIYGDPQRVAQCLHAWFPFVRVKGSDEELPINNAFTGMPVVHENLGRKTSWVRVADALKLLQSVQLCNQS</sequence>
<dbReference type="InterPro" id="IPR032675">
    <property type="entry name" value="LRR_dom_sf"/>
</dbReference>
<accession>A0A9P7K6Z1</accession>
<dbReference type="EMBL" id="JABCKI010005847">
    <property type="protein sequence ID" value="KAG5637246.1"/>
    <property type="molecule type" value="Genomic_DNA"/>
</dbReference>